<reference evidence="1 2" key="1">
    <citation type="submission" date="2021-07" db="EMBL/GenBank/DDBJ databases">
        <authorList>
            <person name="Palmer J.M."/>
        </authorList>
    </citation>
    <scope>NUCLEOTIDE SEQUENCE [LARGE SCALE GENOMIC DNA]</scope>
    <source>
        <strain evidence="1 2">AT_MEX2019</strain>
        <tissue evidence="1">Muscle</tissue>
    </source>
</reference>
<accession>A0ABU7BEG8</accession>
<name>A0ABU7BEG8_9TELE</name>
<protein>
    <submittedName>
        <fullName evidence="1">Uncharacterized protein</fullName>
    </submittedName>
</protein>
<dbReference type="Proteomes" id="UP001345963">
    <property type="component" value="Unassembled WGS sequence"/>
</dbReference>
<comment type="caution">
    <text evidence="1">The sequence shown here is derived from an EMBL/GenBank/DDBJ whole genome shotgun (WGS) entry which is preliminary data.</text>
</comment>
<evidence type="ECO:0000313" key="2">
    <source>
        <dbReference type="Proteomes" id="UP001345963"/>
    </source>
</evidence>
<organism evidence="1 2">
    <name type="scientific">Ataeniobius toweri</name>
    <dbReference type="NCBI Taxonomy" id="208326"/>
    <lineage>
        <taxon>Eukaryota</taxon>
        <taxon>Metazoa</taxon>
        <taxon>Chordata</taxon>
        <taxon>Craniata</taxon>
        <taxon>Vertebrata</taxon>
        <taxon>Euteleostomi</taxon>
        <taxon>Actinopterygii</taxon>
        <taxon>Neopterygii</taxon>
        <taxon>Teleostei</taxon>
        <taxon>Neoteleostei</taxon>
        <taxon>Acanthomorphata</taxon>
        <taxon>Ovalentaria</taxon>
        <taxon>Atherinomorphae</taxon>
        <taxon>Cyprinodontiformes</taxon>
        <taxon>Goodeidae</taxon>
        <taxon>Ataeniobius</taxon>
    </lineage>
</organism>
<keyword evidence="2" id="KW-1185">Reference proteome</keyword>
<gene>
    <name evidence="1" type="ORF">ATANTOWER_005430</name>
</gene>
<evidence type="ECO:0000313" key="1">
    <source>
        <dbReference type="EMBL" id="MED6248808.1"/>
    </source>
</evidence>
<sequence length="104" mass="11966">MIPKVDKVQKITHKSLRKVGRNCGMMAQLEAIANEKAEGAFYSEIVLICWYMMMHGLLTALDCPGQLFWSSAQRWPQCYRGEPGGTVRHWYQLSLRCGPFNWSL</sequence>
<proteinExistence type="predicted"/>
<dbReference type="EMBL" id="JAHUTI010050777">
    <property type="protein sequence ID" value="MED6248808.1"/>
    <property type="molecule type" value="Genomic_DNA"/>
</dbReference>